<keyword evidence="2" id="KW-0964">Secreted</keyword>
<dbReference type="PANTHER" id="PTHR10334">
    <property type="entry name" value="CYSTEINE-RICH SECRETORY PROTEIN-RELATED"/>
    <property type="match status" value="1"/>
</dbReference>
<proteinExistence type="predicted"/>
<reference evidence="6" key="1">
    <citation type="submission" date="2022-05" db="EMBL/GenBank/DDBJ databases">
        <authorList>
            <person name="Okamura Y."/>
        </authorList>
    </citation>
    <scope>NUCLEOTIDE SEQUENCE</scope>
</reference>
<feature type="domain" description="SCP" evidence="5">
    <location>
        <begin position="64"/>
        <end position="233"/>
    </location>
</feature>
<dbReference type="InterPro" id="IPR035940">
    <property type="entry name" value="CAP_sf"/>
</dbReference>
<sequence>MYAKAFSCLFLTLTVATSLMDDQPYCSLRYRRLCQGKGRHVACQFPVPGPNPYCMNYTKIKFTGDLRNFITHYINRRRQRIATGNERVRGGAHIPKPEIMMWVSWDRELAHLAQRLADQCRFVHDDCRATVRYPYAGQTVGEVRWRRSSDSEELSAQRAIRRVFDAWWGERRRVQPKQLIAPFRLTPKGSVWGHFSQLAVWTLRAVGCGAVAHGNAQTRMLLVCDFSHTNMLGERTINPGPLAACPAHTARKIRTSYPLLCAPMRQTTDSRHEEYEDYASDEDDETELEEVDKEKLPRKHLDIGYLTTRKTTRVLDILEQELEKPRGKTQVKAWPTRPRLEVHGLDNGEFDEKKMADKLQHLYKSRTKEDVFVDKGLVEQPQIRQDPVHKEPVIRQRWKQTRFRQRRPGAKALFNKPENQYERSSSPSLMIDKDDVDQLFRDTGFKISGRKR</sequence>
<evidence type="ECO:0000256" key="2">
    <source>
        <dbReference type="ARBA" id="ARBA00022525"/>
    </source>
</evidence>
<feature type="signal peptide" evidence="4">
    <location>
        <begin position="1"/>
        <end position="16"/>
    </location>
</feature>
<comment type="subcellular location">
    <subcellularLocation>
        <location evidence="1">Secreted</location>
    </subcellularLocation>
</comment>
<dbReference type="OrthoDB" id="737510at2759"/>
<dbReference type="Proteomes" id="UP001152562">
    <property type="component" value="Unassembled WGS sequence"/>
</dbReference>
<dbReference type="InterPro" id="IPR002413">
    <property type="entry name" value="V5_allergen-like"/>
</dbReference>
<dbReference type="Pfam" id="PF00188">
    <property type="entry name" value="CAP"/>
    <property type="match status" value="1"/>
</dbReference>
<dbReference type="EMBL" id="CALOZG010000042">
    <property type="protein sequence ID" value="CAH4035305.1"/>
    <property type="molecule type" value="Genomic_DNA"/>
</dbReference>
<dbReference type="SMART" id="SM00198">
    <property type="entry name" value="SCP"/>
    <property type="match status" value="1"/>
</dbReference>
<keyword evidence="7" id="KW-1185">Reference proteome</keyword>
<dbReference type="SUPFAM" id="SSF55797">
    <property type="entry name" value="PR-1-like"/>
    <property type="match status" value="1"/>
</dbReference>
<protein>
    <recommendedName>
        <fullName evidence="5">SCP domain-containing protein</fullName>
    </recommendedName>
</protein>
<evidence type="ECO:0000259" key="5">
    <source>
        <dbReference type="SMART" id="SM00198"/>
    </source>
</evidence>
<evidence type="ECO:0000313" key="7">
    <source>
        <dbReference type="Proteomes" id="UP001152562"/>
    </source>
</evidence>
<organism evidence="6 7">
    <name type="scientific">Pieris brassicae</name>
    <name type="common">White butterfly</name>
    <name type="synonym">Large white butterfly</name>
    <dbReference type="NCBI Taxonomy" id="7116"/>
    <lineage>
        <taxon>Eukaryota</taxon>
        <taxon>Metazoa</taxon>
        <taxon>Ecdysozoa</taxon>
        <taxon>Arthropoda</taxon>
        <taxon>Hexapoda</taxon>
        <taxon>Insecta</taxon>
        <taxon>Pterygota</taxon>
        <taxon>Neoptera</taxon>
        <taxon>Endopterygota</taxon>
        <taxon>Lepidoptera</taxon>
        <taxon>Glossata</taxon>
        <taxon>Ditrysia</taxon>
        <taxon>Papilionoidea</taxon>
        <taxon>Pieridae</taxon>
        <taxon>Pierinae</taxon>
        <taxon>Pieris</taxon>
    </lineage>
</organism>
<dbReference type="AlphaFoldDB" id="A0A9P0TTU4"/>
<feature type="region of interest" description="Disordered" evidence="3">
    <location>
        <begin position="268"/>
        <end position="292"/>
    </location>
</feature>
<dbReference type="CDD" id="cd05380">
    <property type="entry name" value="CAP_euk"/>
    <property type="match status" value="1"/>
</dbReference>
<evidence type="ECO:0000256" key="3">
    <source>
        <dbReference type="SAM" id="MobiDB-lite"/>
    </source>
</evidence>
<evidence type="ECO:0000256" key="1">
    <source>
        <dbReference type="ARBA" id="ARBA00004613"/>
    </source>
</evidence>
<feature type="compositionally biased region" description="Acidic residues" evidence="3">
    <location>
        <begin position="275"/>
        <end position="291"/>
    </location>
</feature>
<feature type="region of interest" description="Disordered" evidence="3">
    <location>
        <begin position="405"/>
        <end position="428"/>
    </location>
</feature>
<dbReference type="InterPro" id="IPR014044">
    <property type="entry name" value="CAP_dom"/>
</dbReference>
<accession>A0A9P0TTU4</accession>
<evidence type="ECO:0000313" key="6">
    <source>
        <dbReference type="EMBL" id="CAH4035305.1"/>
    </source>
</evidence>
<evidence type="ECO:0000256" key="4">
    <source>
        <dbReference type="SAM" id="SignalP"/>
    </source>
</evidence>
<dbReference type="InterPro" id="IPR001283">
    <property type="entry name" value="CRISP-related"/>
</dbReference>
<dbReference type="Gene3D" id="3.40.33.10">
    <property type="entry name" value="CAP"/>
    <property type="match status" value="1"/>
</dbReference>
<comment type="caution">
    <text evidence="6">The sequence shown here is derived from an EMBL/GenBank/DDBJ whole genome shotgun (WGS) entry which is preliminary data.</text>
</comment>
<feature type="chain" id="PRO_5040168582" description="SCP domain-containing protein" evidence="4">
    <location>
        <begin position="17"/>
        <end position="452"/>
    </location>
</feature>
<dbReference type="PRINTS" id="PR00838">
    <property type="entry name" value="V5ALLERGEN"/>
</dbReference>
<keyword evidence="4" id="KW-0732">Signal</keyword>
<name>A0A9P0TTU4_PIEBR</name>
<gene>
    <name evidence="6" type="ORF">PIBRA_LOCUS11377</name>
</gene>
<dbReference type="GO" id="GO:0005576">
    <property type="term" value="C:extracellular region"/>
    <property type="evidence" value="ECO:0007669"/>
    <property type="project" value="UniProtKB-SubCell"/>
</dbReference>